<proteinExistence type="predicted"/>
<accession>A0A371B3W3</accession>
<keyword evidence="1" id="KW-0812">Transmembrane</keyword>
<dbReference type="EMBL" id="QRGO01000002">
    <property type="protein sequence ID" value="RDV02269.1"/>
    <property type="molecule type" value="Genomic_DNA"/>
</dbReference>
<evidence type="ECO:0000313" key="3">
    <source>
        <dbReference type="Proteomes" id="UP000263993"/>
    </source>
</evidence>
<keyword evidence="3" id="KW-1185">Reference proteome</keyword>
<dbReference type="Proteomes" id="UP000263993">
    <property type="component" value="Unassembled WGS sequence"/>
</dbReference>
<keyword evidence="1" id="KW-0472">Membrane</keyword>
<comment type="caution">
    <text evidence="2">The sequence shown here is derived from an EMBL/GenBank/DDBJ whole genome shotgun (WGS) entry which is preliminary data.</text>
</comment>
<dbReference type="OrthoDB" id="7187254at2"/>
<protein>
    <submittedName>
        <fullName evidence="2">Anti-sigma factor</fullName>
    </submittedName>
</protein>
<organism evidence="2 3">
    <name type="scientific">Undibacter mobilis</name>
    <dbReference type="NCBI Taxonomy" id="2292256"/>
    <lineage>
        <taxon>Bacteria</taxon>
        <taxon>Pseudomonadati</taxon>
        <taxon>Pseudomonadota</taxon>
        <taxon>Alphaproteobacteria</taxon>
        <taxon>Hyphomicrobiales</taxon>
        <taxon>Nitrobacteraceae</taxon>
        <taxon>Undibacter</taxon>
    </lineage>
</organism>
<reference evidence="3" key="1">
    <citation type="submission" date="2018-08" db="EMBL/GenBank/DDBJ databases">
        <authorList>
            <person name="Kim S.-J."/>
            <person name="Jung G.-Y."/>
        </authorList>
    </citation>
    <scope>NUCLEOTIDE SEQUENCE [LARGE SCALE GENOMIC DNA]</scope>
    <source>
        <strain evidence="3">GY_H</strain>
    </source>
</reference>
<evidence type="ECO:0000313" key="2">
    <source>
        <dbReference type="EMBL" id="RDV02269.1"/>
    </source>
</evidence>
<name>A0A371B3W3_9BRAD</name>
<evidence type="ECO:0000256" key="1">
    <source>
        <dbReference type="SAM" id="Phobius"/>
    </source>
</evidence>
<dbReference type="RefSeq" id="WP_115518391.1">
    <property type="nucleotide sequence ID" value="NZ_QRGO01000002.1"/>
</dbReference>
<sequence length="269" mass="28999">MTEHDKPVTEDELHSYVDGLLPDDRQEAVATWLAANPEAAALIAAWRAQADAIRARYGAIANEPIPERLQLDRIIAGDIVAARRGNRPFRMMAAAAVLLAFIGGAAAGWAARGAPDAAPSNFDQMTAQALDAYKLYVVEVRHPVEVPGAEAAHLRQWLSKRVGYELSIPDLSSLGLKLVGGRLLPGPTGSAAAFYMYENAAGDRYTIYCAKATQGETALHFKTGEKYSAVTWVDDNIGYVVSGPSDRDKLETVAKNIYGQMDKGPEKKG</sequence>
<gene>
    <name evidence="2" type="ORF">DXH78_16905</name>
</gene>
<feature type="transmembrane region" description="Helical" evidence="1">
    <location>
        <begin position="91"/>
        <end position="111"/>
    </location>
</feature>
<dbReference type="AlphaFoldDB" id="A0A371B3W3"/>
<keyword evidence="1" id="KW-1133">Transmembrane helix</keyword>